<name>A0ABR9CTC5_9HYPH</name>
<evidence type="ECO:0000256" key="3">
    <source>
        <dbReference type="ARBA" id="ARBA00022989"/>
    </source>
</evidence>
<evidence type="ECO:0000256" key="1">
    <source>
        <dbReference type="ARBA" id="ARBA00004167"/>
    </source>
</evidence>
<keyword evidence="8" id="KW-1185">Reference proteome</keyword>
<reference evidence="7 8" key="2">
    <citation type="journal article" date="2021" name="Int. J. Syst. Evol. Microbiol.">
        <title>Roseibium litorale sp. nov., isolated from a tidal flat sediment and proposal for the reclassification of Labrenzia polysiphoniae as Roseibium polysiphoniae comb. nov.</title>
        <authorList>
            <person name="Liu Y."/>
            <person name="Pei T."/>
            <person name="Du J."/>
            <person name="Chao M."/>
            <person name="Deng M.R."/>
            <person name="Zhu H."/>
        </authorList>
    </citation>
    <scope>NUCLEOTIDE SEQUENCE [LARGE SCALE GENOMIC DNA]</scope>
    <source>
        <strain evidence="7 8">4C16A</strain>
    </source>
</reference>
<dbReference type="Pfam" id="PF04228">
    <property type="entry name" value="Zn_peptidase"/>
    <property type="match status" value="1"/>
</dbReference>
<dbReference type="EMBL" id="JACYXI010000021">
    <property type="protein sequence ID" value="MBD8894136.1"/>
    <property type="molecule type" value="Genomic_DNA"/>
</dbReference>
<evidence type="ECO:0000313" key="7">
    <source>
        <dbReference type="EMBL" id="MBD8894136.1"/>
    </source>
</evidence>
<reference evidence="8" key="1">
    <citation type="submission" date="2020-09" db="EMBL/GenBank/DDBJ databases">
        <title>The genome sequence of strain Labrenzia suaedae 4C16A.</title>
        <authorList>
            <person name="Liu Y."/>
        </authorList>
    </citation>
    <scope>NUCLEOTIDE SEQUENCE [LARGE SCALE GENOMIC DNA]</scope>
    <source>
        <strain evidence="8">4C16A</strain>
    </source>
</reference>
<accession>A0ABR9CTC5</accession>
<dbReference type="RefSeq" id="WP_192150806.1">
    <property type="nucleotide sequence ID" value="NZ_JACYXI010000021.1"/>
</dbReference>
<feature type="transmembrane region" description="Helical" evidence="6">
    <location>
        <begin position="29"/>
        <end position="49"/>
    </location>
</feature>
<dbReference type="InterPro" id="IPR007343">
    <property type="entry name" value="Uncharacterised_pept_Zn_put"/>
</dbReference>
<feature type="region of interest" description="Disordered" evidence="5">
    <location>
        <begin position="63"/>
        <end position="84"/>
    </location>
</feature>
<evidence type="ECO:0000313" key="8">
    <source>
        <dbReference type="Proteomes" id="UP000632063"/>
    </source>
</evidence>
<evidence type="ECO:0000256" key="2">
    <source>
        <dbReference type="ARBA" id="ARBA00022692"/>
    </source>
</evidence>
<feature type="compositionally biased region" description="Basic and acidic residues" evidence="5">
    <location>
        <begin position="7"/>
        <end position="17"/>
    </location>
</feature>
<dbReference type="Proteomes" id="UP000632063">
    <property type="component" value="Unassembled WGS sequence"/>
</dbReference>
<gene>
    <name evidence="7" type="ORF">IG616_21530</name>
</gene>
<dbReference type="PANTHER" id="PTHR30168">
    <property type="entry name" value="PUTATIVE MEMBRANE PROTEIN YPFJ"/>
    <property type="match status" value="1"/>
</dbReference>
<evidence type="ECO:0000256" key="5">
    <source>
        <dbReference type="SAM" id="MobiDB-lite"/>
    </source>
</evidence>
<comment type="subcellular location">
    <subcellularLocation>
        <location evidence="1">Membrane</location>
        <topology evidence="1">Single-pass membrane protein</topology>
    </subcellularLocation>
</comment>
<sequence>MRWRGRRTSDNIEDRRSARYSRGSGGGGMRVGSGLGLTGVLVVLAISWFTGIDPMTLLQGLDGSSGGGSYQTSEPASRGTPEDPQAQFVSVILADTEDTWSHILGQYGENYPEPTLVLFSGSVPSACGHATSATGPFYCGADQKVYIDLSFYKQLAGQLNAPGDFAQAYVLAHEVGHHLQNLLGVLPEYQKARRSMSEQEANALSVRVELQADCYAGIWAHYAAKKRDFIEDGDIEEALNAASKIGDDTLQKQAQGYAVPETFNHGTSAQRARWFRQGFKTGDLEACNTFDAASL</sequence>
<protein>
    <submittedName>
        <fullName evidence="7">Zinc metallopeptidase</fullName>
    </submittedName>
</protein>
<evidence type="ECO:0000256" key="6">
    <source>
        <dbReference type="SAM" id="Phobius"/>
    </source>
</evidence>
<organism evidence="7 8">
    <name type="scientific">Roseibium litorale</name>
    <dbReference type="NCBI Taxonomy" id="2803841"/>
    <lineage>
        <taxon>Bacteria</taxon>
        <taxon>Pseudomonadati</taxon>
        <taxon>Pseudomonadota</taxon>
        <taxon>Alphaproteobacteria</taxon>
        <taxon>Hyphomicrobiales</taxon>
        <taxon>Stappiaceae</taxon>
        <taxon>Roseibium</taxon>
    </lineage>
</organism>
<evidence type="ECO:0000256" key="4">
    <source>
        <dbReference type="ARBA" id="ARBA00023136"/>
    </source>
</evidence>
<proteinExistence type="predicted"/>
<keyword evidence="4 6" id="KW-0472">Membrane</keyword>
<comment type="caution">
    <text evidence="7">The sequence shown here is derived from an EMBL/GenBank/DDBJ whole genome shotgun (WGS) entry which is preliminary data.</text>
</comment>
<feature type="region of interest" description="Disordered" evidence="5">
    <location>
        <begin position="1"/>
        <end position="27"/>
    </location>
</feature>
<dbReference type="PANTHER" id="PTHR30168:SF0">
    <property type="entry name" value="INNER MEMBRANE PROTEIN"/>
    <property type="match status" value="1"/>
</dbReference>
<keyword evidence="3 6" id="KW-1133">Transmembrane helix</keyword>
<keyword evidence="2 6" id="KW-0812">Transmembrane</keyword>